<evidence type="ECO:0000256" key="1">
    <source>
        <dbReference type="ARBA" id="ARBA00000085"/>
    </source>
</evidence>
<dbReference type="PANTHER" id="PTHR41523">
    <property type="entry name" value="TWO-COMPONENT SYSTEM SENSOR PROTEIN"/>
    <property type="match status" value="1"/>
</dbReference>
<evidence type="ECO:0000256" key="2">
    <source>
        <dbReference type="ARBA" id="ARBA00012438"/>
    </source>
</evidence>
<evidence type="ECO:0000256" key="6">
    <source>
        <dbReference type="ARBA" id="ARBA00022777"/>
    </source>
</evidence>
<keyword evidence="6 9" id="KW-0418">Kinase</keyword>
<dbReference type="SMART" id="SM00911">
    <property type="entry name" value="HWE_HK"/>
    <property type="match status" value="1"/>
</dbReference>
<keyword evidence="7" id="KW-0067">ATP-binding</keyword>
<evidence type="ECO:0000256" key="4">
    <source>
        <dbReference type="ARBA" id="ARBA00022679"/>
    </source>
</evidence>
<dbReference type="EC" id="2.7.13.3" evidence="2"/>
<dbReference type="GO" id="GO:0005524">
    <property type="term" value="F:ATP binding"/>
    <property type="evidence" value="ECO:0007669"/>
    <property type="project" value="UniProtKB-KW"/>
</dbReference>
<dbReference type="Pfam" id="PF07536">
    <property type="entry name" value="HWE_HK"/>
    <property type="match status" value="1"/>
</dbReference>
<protein>
    <recommendedName>
        <fullName evidence="2">histidine kinase</fullName>
        <ecNumber evidence="2">2.7.13.3</ecNumber>
    </recommendedName>
</protein>
<organism evidence="9 10">
    <name type="scientific">Rhizobium wenxiniae</name>
    <dbReference type="NCBI Taxonomy" id="1737357"/>
    <lineage>
        <taxon>Bacteria</taxon>
        <taxon>Pseudomonadati</taxon>
        <taxon>Pseudomonadota</taxon>
        <taxon>Alphaproteobacteria</taxon>
        <taxon>Hyphomicrobiales</taxon>
        <taxon>Rhizobiaceae</taxon>
        <taxon>Rhizobium/Agrobacterium group</taxon>
        <taxon>Rhizobium</taxon>
    </lineage>
</organism>
<sequence>MPQPYPILIEALAQIAASNDRDQISDIARNAVRSILSVEAIAMIKAGGEVGLPVWSTFSEGLAITAPAAAITFGYVPAVAGTQAIEAATTENSVRRCAKSVEQLPALFNVVSTDYRDYYDSHNTMAEIIAAQTLVRAASAAISRCVNLAALASASARLELERDEVRHRLKNVYASAIGLANLSLPKEHSKEFADRLRTLAEVHHFLDGENDGKFGIPLGEVLAAVLSPYHDTTQPRVMVEGPDIEVGSHMAAALGLLANELATNALKHGSLSVNTGRILVQWTVYDGELGFSWREIGGPEVDCGAAPNQGSKLMRMIIEGQLRGKMIQRITPTGLLFSAILPIA</sequence>
<keyword evidence="5" id="KW-0547">Nucleotide-binding</keyword>
<keyword evidence="4" id="KW-0808">Transferase</keyword>
<reference evidence="9 10" key="1">
    <citation type="submission" date="2020-08" db="EMBL/GenBank/DDBJ databases">
        <title>Genomic Encyclopedia of Type Strains, Phase IV (KMG-IV): sequencing the most valuable type-strain genomes for metagenomic binning, comparative biology and taxonomic classification.</title>
        <authorList>
            <person name="Goeker M."/>
        </authorList>
    </citation>
    <scope>NUCLEOTIDE SEQUENCE [LARGE SCALE GENOMIC DNA]</scope>
    <source>
        <strain evidence="9 10">DSM 100734</strain>
    </source>
</reference>
<evidence type="ECO:0000256" key="7">
    <source>
        <dbReference type="ARBA" id="ARBA00022840"/>
    </source>
</evidence>
<name>A0A7X0D0N7_9HYPH</name>
<comment type="caution">
    <text evidence="9">The sequence shown here is derived from an EMBL/GenBank/DDBJ whole genome shotgun (WGS) entry which is preliminary data.</text>
</comment>
<keyword evidence="10" id="KW-1185">Reference proteome</keyword>
<keyword evidence="3" id="KW-0597">Phosphoprotein</keyword>
<dbReference type="RefSeq" id="WP_183993515.1">
    <property type="nucleotide sequence ID" value="NZ_BMHW01000008.1"/>
</dbReference>
<dbReference type="GO" id="GO:0004673">
    <property type="term" value="F:protein histidine kinase activity"/>
    <property type="evidence" value="ECO:0007669"/>
    <property type="project" value="UniProtKB-EC"/>
</dbReference>
<evidence type="ECO:0000256" key="5">
    <source>
        <dbReference type="ARBA" id="ARBA00022741"/>
    </source>
</evidence>
<dbReference type="PANTHER" id="PTHR41523:SF8">
    <property type="entry name" value="ETHYLENE RESPONSE SENSOR PROTEIN"/>
    <property type="match status" value="1"/>
</dbReference>
<feature type="domain" description="Signal transduction histidine kinase HWE region" evidence="8">
    <location>
        <begin position="164"/>
        <end position="243"/>
    </location>
</feature>
<dbReference type="AlphaFoldDB" id="A0A7X0D0N7"/>
<dbReference type="Proteomes" id="UP000547879">
    <property type="component" value="Unassembled WGS sequence"/>
</dbReference>
<proteinExistence type="predicted"/>
<evidence type="ECO:0000259" key="8">
    <source>
        <dbReference type="SMART" id="SM00911"/>
    </source>
</evidence>
<evidence type="ECO:0000313" key="9">
    <source>
        <dbReference type="EMBL" id="MBB6163645.1"/>
    </source>
</evidence>
<gene>
    <name evidence="9" type="ORF">HNQ72_003485</name>
</gene>
<dbReference type="EMBL" id="JACHEG010000003">
    <property type="protein sequence ID" value="MBB6163645.1"/>
    <property type="molecule type" value="Genomic_DNA"/>
</dbReference>
<evidence type="ECO:0000313" key="10">
    <source>
        <dbReference type="Proteomes" id="UP000547879"/>
    </source>
</evidence>
<accession>A0A7X0D0N7</accession>
<comment type="catalytic activity">
    <reaction evidence="1">
        <text>ATP + protein L-histidine = ADP + protein N-phospho-L-histidine.</text>
        <dbReference type="EC" id="2.7.13.3"/>
    </reaction>
</comment>
<evidence type="ECO:0000256" key="3">
    <source>
        <dbReference type="ARBA" id="ARBA00022553"/>
    </source>
</evidence>
<dbReference type="InterPro" id="IPR011102">
    <property type="entry name" value="Sig_transdc_His_kinase_HWE"/>
</dbReference>